<dbReference type="InterPro" id="IPR043128">
    <property type="entry name" value="Rev_trsase/Diguanyl_cyclase"/>
</dbReference>
<dbReference type="GO" id="GO:0003676">
    <property type="term" value="F:nucleic acid binding"/>
    <property type="evidence" value="ECO:0007669"/>
    <property type="project" value="InterPro"/>
</dbReference>
<dbReference type="FunFam" id="3.30.70.270:FF:000020">
    <property type="entry name" value="Transposon Tf2-6 polyprotein-like Protein"/>
    <property type="match status" value="1"/>
</dbReference>
<dbReference type="AlphaFoldDB" id="A0A8B6G7T3"/>
<evidence type="ECO:0000313" key="3">
    <source>
        <dbReference type="EMBL" id="VDI60021.1"/>
    </source>
</evidence>
<dbReference type="InterPro" id="IPR050951">
    <property type="entry name" value="Retrovirus_Pol_polyprotein"/>
</dbReference>
<dbReference type="Proteomes" id="UP000596742">
    <property type="component" value="Unassembled WGS sequence"/>
</dbReference>
<reference evidence="3" key="1">
    <citation type="submission" date="2018-11" db="EMBL/GenBank/DDBJ databases">
        <authorList>
            <person name="Alioto T."/>
            <person name="Alioto T."/>
        </authorList>
    </citation>
    <scope>NUCLEOTIDE SEQUENCE</scope>
</reference>
<dbReference type="PANTHER" id="PTHR37984">
    <property type="entry name" value="PROTEIN CBG26694"/>
    <property type="match status" value="1"/>
</dbReference>
<evidence type="ECO:0000256" key="1">
    <source>
        <dbReference type="ARBA" id="ARBA00023268"/>
    </source>
</evidence>
<dbReference type="FunFam" id="3.30.420.10:FF:000032">
    <property type="entry name" value="Retrovirus-related Pol polyprotein from transposon 297-like Protein"/>
    <property type="match status" value="1"/>
</dbReference>
<dbReference type="SUPFAM" id="SSF53098">
    <property type="entry name" value="Ribonuclease H-like"/>
    <property type="match status" value="1"/>
</dbReference>
<dbReference type="InterPro" id="IPR012337">
    <property type="entry name" value="RNaseH-like_sf"/>
</dbReference>
<protein>
    <recommendedName>
        <fullName evidence="2">Integrase catalytic domain-containing protein</fullName>
    </recommendedName>
</protein>
<dbReference type="Pfam" id="PF17921">
    <property type="entry name" value="Integrase_H2C2"/>
    <property type="match status" value="1"/>
</dbReference>
<accession>A0A8B6G7T3</accession>
<proteinExistence type="predicted"/>
<dbReference type="PANTHER" id="PTHR37984:SF5">
    <property type="entry name" value="PROTEIN NYNRIN-LIKE"/>
    <property type="match status" value="1"/>
</dbReference>
<dbReference type="InterPro" id="IPR001584">
    <property type="entry name" value="Integrase_cat-core"/>
</dbReference>
<dbReference type="InterPro" id="IPR043502">
    <property type="entry name" value="DNA/RNA_pol_sf"/>
</dbReference>
<dbReference type="InterPro" id="IPR041588">
    <property type="entry name" value="Integrase_H2C2"/>
</dbReference>
<name>A0A8B6G7T3_MYTGA</name>
<dbReference type="GO" id="GO:0003824">
    <property type="term" value="F:catalytic activity"/>
    <property type="evidence" value="ECO:0007669"/>
    <property type="project" value="UniProtKB-KW"/>
</dbReference>
<sequence length="878" mass="100461">MGLIILPNRSKTMHALREIDNVAEMTIAVSGQPQMEDITSTINQAVCSAVKSVEANMLVSIMTKMDTTLSAMNRPDRRPELRHKICNCTRCTACKANSSEEHLEHLSQLFTRLKDANLKLQPAKCNFDVKEVKFLGHIMSRRGIEVDPEKTNAVSQFPVPKTVKQVRSFLGMANYYRRFIKSHSDIVSPLTALLRKDAQFQWTPQCQQAFETMKNALLTAPVLSYPDPNRSFILTCDASDKAFGYVLGQKDDEGREYVVAYGGKALSGPEKSYHTPEKECLAILRGVEAYRPYLANSHFTVAPTIQSVSTAYPTTDSRLESDTDLETDRVSISESDELPDGWKTVTEFIYDDEITDSCPIISAIDIEELPQALDNPDSLFEKQQNCQDFANIIKYLQNNIQDEKIHRSIVVESKFYSISNGVLYHLYQGRCTRLPTELRHIKQIALPTCLREEALHSYHDSLLGGGHLGQGKVYSSLLEKYYWPKMHTDVLQYIKTWDRCQRAKRNYNPNNPPLSPMPHVGRFHRWHIDILGPLSKTKDGYEHILLVVDSFTRWTEGFPMKTQTAKEVANILCSEVFSRFENPNILFSDQAEPFMAKIIKAICEMFQVKQHHSSSYHANTNGTVERQNSTLAACLRTYCNKDQLNWPSLIPFVMMAYRKSPSCKTTGYSPFYMMFGEEMRLPFDVALEPKDNLSRDLKDYIAGFLANLKIAHTIAKERDQQQKTKDKARHDLKSNIPNFSVGDQVLLTNNKVPKGLSRKLHDKANGPYRIIELGPNYTYKIKHIENNTVHKSLINATNMRRYYDPNIHRQRYIDSQDQIENGLNQNEHELQPPQVDNEVENTQVRNQVENEDNEQIAIEANNDLLNSQVDNQNNQQQK</sequence>
<dbReference type="Pfam" id="PF17919">
    <property type="entry name" value="RT_RNaseH_2"/>
    <property type="match status" value="1"/>
</dbReference>
<comment type="caution">
    <text evidence="3">The sequence shown here is derived from an EMBL/GenBank/DDBJ whole genome shotgun (WGS) entry which is preliminary data.</text>
</comment>
<dbReference type="SUPFAM" id="SSF56672">
    <property type="entry name" value="DNA/RNA polymerases"/>
    <property type="match status" value="1"/>
</dbReference>
<dbReference type="InterPro" id="IPR041577">
    <property type="entry name" value="RT_RNaseH_2"/>
</dbReference>
<evidence type="ECO:0000259" key="2">
    <source>
        <dbReference type="PROSITE" id="PS50994"/>
    </source>
</evidence>
<evidence type="ECO:0000313" key="4">
    <source>
        <dbReference type="Proteomes" id="UP000596742"/>
    </source>
</evidence>
<dbReference type="Pfam" id="PF00665">
    <property type="entry name" value="rve"/>
    <property type="match status" value="1"/>
</dbReference>
<dbReference type="EMBL" id="UYJE01007990">
    <property type="protein sequence ID" value="VDI60021.1"/>
    <property type="molecule type" value="Genomic_DNA"/>
</dbReference>
<gene>
    <name evidence="3" type="ORF">MGAL_10B094309</name>
</gene>
<dbReference type="Gene3D" id="1.10.340.70">
    <property type="match status" value="1"/>
</dbReference>
<dbReference type="PROSITE" id="PS50994">
    <property type="entry name" value="INTEGRASE"/>
    <property type="match status" value="1"/>
</dbReference>
<dbReference type="Gene3D" id="3.30.70.270">
    <property type="match status" value="2"/>
</dbReference>
<dbReference type="InterPro" id="IPR036397">
    <property type="entry name" value="RNaseH_sf"/>
</dbReference>
<feature type="domain" description="Integrase catalytic" evidence="2">
    <location>
        <begin position="514"/>
        <end position="678"/>
    </location>
</feature>
<dbReference type="GO" id="GO:0015074">
    <property type="term" value="P:DNA integration"/>
    <property type="evidence" value="ECO:0007669"/>
    <property type="project" value="InterPro"/>
</dbReference>
<keyword evidence="4" id="KW-1185">Reference proteome</keyword>
<dbReference type="OrthoDB" id="6084756at2759"/>
<organism evidence="3 4">
    <name type="scientific">Mytilus galloprovincialis</name>
    <name type="common">Mediterranean mussel</name>
    <dbReference type="NCBI Taxonomy" id="29158"/>
    <lineage>
        <taxon>Eukaryota</taxon>
        <taxon>Metazoa</taxon>
        <taxon>Spiralia</taxon>
        <taxon>Lophotrochozoa</taxon>
        <taxon>Mollusca</taxon>
        <taxon>Bivalvia</taxon>
        <taxon>Autobranchia</taxon>
        <taxon>Pteriomorphia</taxon>
        <taxon>Mytilida</taxon>
        <taxon>Mytiloidea</taxon>
        <taxon>Mytilidae</taxon>
        <taxon>Mytilinae</taxon>
        <taxon>Mytilus</taxon>
    </lineage>
</organism>
<dbReference type="Gene3D" id="3.30.420.10">
    <property type="entry name" value="Ribonuclease H-like superfamily/Ribonuclease H"/>
    <property type="match status" value="1"/>
</dbReference>
<keyword evidence="1" id="KW-0511">Multifunctional enzyme</keyword>
<dbReference type="FunFam" id="1.10.340.70:FF:000001">
    <property type="entry name" value="Retrovirus-related Pol polyprotein from transposon gypsy-like Protein"/>
    <property type="match status" value="1"/>
</dbReference>